<name>A0ABU7LZY8_9PROT</name>
<keyword evidence="4" id="KW-1185">Reference proteome</keyword>
<dbReference type="RefSeq" id="WP_330196691.1">
    <property type="nucleotide sequence ID" value="NZ_JAZDRO010000004.1"/>
</dbReference>
<organism evidence="3 4">
    <name type="scientific">Hyphobacterium marinum</name>
    <dbReference type="NCBI Taxonomy" id="3116574"/>
    <lineage>
        <taxon>Bacteria</taxon>
        <taxon>Pseudomonadati</taxon>
        <taxon>Pseudomonadota</taxon>
        <taxon>Alphaproteobacteria</taxon>
        <taxon>Maricaulales</taxon>
        <taxon>Maricaulaceae</taxon>
        <taxon>Hyphobacterium</taxon>
    </lineage>
</organism>
<dbReference type="Proteomes" id="UP001310692">
    <property type="component" value="Unassembled WGS sequence"/>
</dbReference>
<keyword evidence="2" id="KW-0812">Transmembrane</keyword>
<evidence type="ECO:0000256" key="1">
    <source>
        <dbReference type="SAM" id="MobiDB-lite"/>
    </source>
</evidence>
<feature type="transmembrane region" description="Helical" evidence="2">
    <location>
        <begin position="210"/>
        <end position="230"/>
    </location>
</feature>
<dbReference type="EMBL" id="JAZDRO010000004">
    <property type="protein sequence ID" value="MEE2567131.1"/>
    <property type="molecule type" value="Genomic_DNA"/>
</dbReference>
<evidence type="ECO:0000256" key="2">
    <source>
        <dbReference type="SAM" id="Phobius"/>
    </source>
</evidence>
<evidence type="ECO:0000313" key="3">
    <source>
        <dbReference type="EMBL" id="MEE2567131.1"/>
    </source>
</evidence>
<protein>
    <submittedName>
        <fullName evidence="3">Uncharacterized protein</fullName>
    </submittedName>
</protein>
<keyword evidence="2" id="KW-0472">Membrane</keyword>
<sequence length="420" mass="46535">MLKRSGAASAGSRAGRAAAVAAAAGHGETAETGGETENGSAAANAHAEVQSGNLRDVEKSVFFKSFPRPAIIALRSSEVDMEAARVYALKARRFFAHPINLFNQHSVFYEESEGDYIEEIYGNAQQESVLASDGSEASGKLRSIDEEDRYYVGTLTRMRHTTNANTSTYFAKILPLALGIGFAPLFAVYIQHALQSDAFAGVSAFQDPAVLLAALGMAVGLIFAVFSYYVSYKNQQIRNTANFNGYVETRLNRINTIRTDALKEAANAEKEKTNEGEVLNSAVDWMLCYHWMIWRSFLNELGIRNILFQIRRNTDLYKWGGFLILFVLNAAFVAASFLLGLEIDESLTLSAASTAWLVVLPYFYIFHICADPAGLVEGKLYANDWARFHTSGIDRGLEDQIRRDKGEILHYRNRLKNEAL</sequence>
<feature type="compositionally biased region" description="Low complexity" evidence="1">
    <location>
        <begin position="22"/>
        <end position="45"/>
    </location>
</feature>
<feature type="transmembrane region" description="Helical" evidence="2">
    <location>
        <begin position="319"/>
        <end position="341"/>
    </location>
</feature>
<feature type="transmembrane region" description="Helical" evidence="2">
    <location>
        <begin position="169"/>
        <end position="190"/>
    </location>
</feature>
<reference evidence="3 4" key="1">
    <citation type="submission" date="2024-01" db="EMBL/GenBank/DDBJ databases">
        <title>Hyphobacterium bacterium isolated from marine sediment.</title>
        <authorList>
            <person name="Zhao S."/>
        </authorList>
    </citation>
    <scope>NUCLEOTIDE SEQUENCE [LARGE SCALE GENOMIC DNA]</scope>
    <source>
        <strain evidence="3 4">Y60-23</strain>
    </source>
</reference>
<feature type="region of interest" description="Disordered" evidence="1">
    <location>
        <begin position="22"/>
        <end position="47"/>
    </location>
</feature>
<gene>
    <name evidence="3" type="ORF">V0U35_10635</name>
</gene>
<comment type="caution">
    <text evidence="3">The sequence shown here is derived from an EMBL/GenBank/DDBJ whole genome shotgun (WGS) entry which is preliminary data.</text>
</comment>
<evidence type="ECO:0000313" key="4">
    <source>
        <dbReference type="Proteomes" id="UP001310692"/>
    </source>
</evidence>
<accession>A0ABU7LZY8</accession>
<proteinExistence type="predicted"/>
<keyword evidence="2" id="KW-1133">Transmembrane helix</keyword>